<dbReference type="AlphaFoldDB" id="E8LYH3"/>
<gene>
    <name evidence="18" type="ORF">VIBR0546_02970</name>
</gene>
<evidence type="ECO:0000256" key="12">
    <source>
        <dbReference type="ARBA" id="ARBA00023026"/>
    </source>
</evidence>
<evidence type="ECO:0000256" key="2">
    <source>
        <dbReference type="ARBA" id="ARBA00001947"/>
    </source>
</evidence>
<proteinExistence type="predicted"/>
<organism evidence="18 19">
    <name type="scientific">Vibrio brasiliensis LMG 20546</name>
    <dbReference type="NCBI Taxonomy" id="945543"/>
    <lineage>
        <taxon>Bacteria</taxon>
        <taxon>Pseudomonadati</taxon>
        <taxon>Pseudomonadota</taxon>
        <taxon>Gammaproteobacteria</taxon>
        <taxon>Vibrionales</taxon>
        <taxon>Vibrionaceae</taxon>
        <taxon>Vibrio</taxon>
        <taxon>Vibrio oreintalis group</taxon>
    </lineage>
</organism>
<dbReference type="Proteomes" id="UP000004371">
    <property type="component" value="Unassembled WGS sequence"/>
</dbReference>
<sequence length="822" mass="91685">MKLKKITMAVASVLLSANAYAIGAPVPQVVEYNAEHDHKQHGVEDQHLEYSPTKFTPQKPQATINTLNMVATEEAVVQCDVEAFATSNSASLINAITIQGAGCVNELFSAESRIQETTFESGNMFDVAKHTANLAKSYQGGGSDELEALFLYLRSGYYAEFYNDKISFSSWVRPAVKEAVDAFVANDNFYQNNDAHGKVLTEVIITMDSASLEHDYIDVVTQWLNRWNSDYAQNWYMRNAVNSVFSVLFGGSWNDEYKAKIGNQSDLVNALFHFAMNRDSIGRDDEFMTANAGRELGRLLRYQNTVIEERVKANVKQILEQYEMYGFGDLVWLATADTSSYYSDCAEFGICSFKTELKSLVLSQNYTCSPTIRILSQNMTQVQHQAACDKMGYEEGYFHQRLETGNQPVADDHNTQLQVNIFDSSNDYGKYAGPIFGIDTNNGGMYLEGDPSNQGNVPNFIAYEASYANPQHFVWNLEHEYVHYLDGRFDMYGDFSHPTEKVVWWSEGVAEYIANEGNNQKAIDTIKDGSTYTLSEVFETTYDGFDVDRIYRWGYLAVRFMFERHMDDVNQMLVHTREGNWSQYKSTINGWSTAYQSEFEQWQQDLISGGSESQPPSAVISVKSEGQIGESISFSSKGSEDSDGQISSYYWQFGDGSTSSEANPTHQYSRTGSYSVHLTVTDNDGLTANTEASINISSQGSNDSLPTDCADRSKVSGGRIVAGEPVCLASQSPIWLSIERVNTYQSMSITSAHGTGDLKLEYSNFGWPNDEASNLHGWSDNSGNAECITIAGQANYWGYLKVSGEFSNAALVVDFDTTGCRQ</sequence>
<keyword evidence="12" id="KW-0843">Virulence</keyword>
<dbReference type="Pfam" id="PF01752">
    <property type="entry name" value="Peptidase_M9"/>
    <property type="match status" value="1"/>
</dbReference>
<dbReference type="InterPro" id="IPR035986">
    <property type="entry name" value="PKD_dom_sf"/>
</dbReference>
<protein>
    <recommendedName>
        <fullName evidence="4">microbial collagenase</fullName>
        <ecNumber evidence="4">3.4.24.3</ecNumber>
    </recommendedName>
</protein>
<dbReference type="eggNOG" id="COG3291">
    <property type="taxonomic scope" value="Bacteria"/>
</dbReference>
<dbReference type="InterPro" id="IPR013783">
    <property type="entry name" value="Ig-like_fold"/>
</dbReference>
<dbReference type="EMBL" id="AEVS01000090">
    <property type="protein sequence ID" value="EGA64261.1"/>
    <property type="molecule type" value="Genomic_DNA"/>
</dbReference>
<dbReference type="RefSeq" id="WP_006880901.1">
    <property type="nucleotide sequence ID" value="NZ_AEVS01000090.1"/>
</dbReference>
<keyword evidence="8 16" id="KW-0732">Signal</keyword>
<dbReference type="EC" id="3.4.24.3" evidence="4"/>
<keyword evidence="5" id="KW-0964">Secreted</keyword>
<dbReference type="PRINTS" id="PR00931">
    <property type="entry name" value="MICOLLPTASE"/>
</dbReference>
<dbReference type="InterPro" id="IPR022409">
    <property type="entry name" value="PKD/Chitinase_dom"/>
</dbReference>
<evidence type="ECO:0000256" key="16">
    <source>
        <dbReference type="SAM" id="SignalP"/>
    </source>
</evidence>
<dbReference type="Pfam" id="PF18911">
    <property type="entry name" value="PKD_4"/>
    <property type="match status" value="1"/>
</dbReference>
<evidence type="ECO:0000256" key="1">
    <source>
        <dbReference type="ARBA" id="ARBA00000424"/>
    </source>
</evidence>
<evidence type="ECO:0000256" key="15">
    <source>
        <dbReference type="PIRSR" id="PIRSR602169-1"/>
    </source>
</evidence>
<evidence type="ECO:0000256" key="4">
    <source>
        <dbReference type="ARBA" id="ARBA00012653"/>
    </source>
</evidence>
<accession>E8LYH3</accession>
<evidence type="ECO:0000256" key="3">
    <source>
        <dbReference type="ARBA" id="ARBA00004613"/>
    </source>
</evidence>
<dbReference type="InterPro" id="IPR013661">
    <property type="entry name" value="Peptidase_M9_N_dom"/>
</dbReference>
<feature type="signal peptide" evidence="16">
    <location>
        <begin position="1"/>
        <end position="21"/>
    </location>
</feature>
<dbReference type="GO" id="GO:0008270">
    <property type="term" value="F:zinc ion binding"/>
    <property type="evidence" value="ECO:0007669"/>
    <property type="project" value="InterPro"/>
</dbReference>
<dbReference type="InterPro" id="IPR000601">
    <property type="entry name" value="PKD_dom"/>
</dbReference>
<dbReference type="Pfam" id="PF08453">
    <property type="entry name" value="Peptidase_M9_N"/>
    <property type="match status" value="1"/>
</dbReference>
<evidence type="ECO:0000256" key="13">
    <source>
        <dbReference type="ARBA" id="ARBA00023049"/>
    </source>
</evidence>
<dbReference type="GO" id="GO:0006508">
    <property type="term" value="P:proteolysis"/>
    <property type="evidence" value="ECO:0007669"/>
    <property type="project" value="UniProtKB-KW"/>
</dbReference>
<dbReference type="CDD" id="cd00146">
    <property type="entry name" value="PKD"/>
    <property type="match status" value="1"/>
</dbReference>
<dbReference type="GO" id="GO:0004222">
    <property type="term" value="F:metalloendopeptidase activity"/>
    <property type="evidence" value="ECO:0007669"/>
    <property type="project" value="InterPro"/>
</dbReference>
<evidence type="ECO:0000313" key="19">
    <source>
        <dbReference type="Proteomes" id="UP000004371"/>
    </source>
</evidence>
<keyword evidence="11" id="KW-0106">Calcium</keyword>
<keyword evidence="19" id="KW-1185">Reference proteome</keyword>
<dbReference type="OrthoDB" id="9802683at2"/>
<dbReference type="InterPro" id="IPR002169">
    <property type="entry name" value="Peptidase_M9A/M9B"/>
</dbReference>
<dbReference type="PANTHER" id="PTHR13062">
    <property type="entry name" value="COLLAGENASE"/>
    <property type="match status" value="1"/>
</dbReference>
<keyword evidence="9" id="KW-0378">Hydrolase</keyword>
<dbReference type="Gene3D" id="3.40.30.160">
    <property type="entry name" value="Collagenase ColT, N-terminal domain"/>
    <property type="match status" value="1"/>
</dbReference>
<comment type="subcellular location">
    <subcellularLocation>
        <location evidence="3">Secreted</location>
    </subcellularLocation>
</comment>
<evidence type="ECO:0000256" key="14">
    <source>
        <dbReference type="ARBA" id="ARBA00023145"/>
    </source>
</evidence>
<dbReference type="GO" id="GO:0005576">
    <property type="term" value="C:extracellular region"/>
    <property type="evidence" value="ECO:0007669"/>
    <property type="project" value="UniProtKB-SubCell"/>
</dbReference>
<dbReference type="PROSITE" id="PS50093">
    <property type="entry name" value="PKD"/>
    <property type="match status" value="1"/>
</dbReference>
<keyword evidence="14" id="KW-0865">Zymogen</keyword>
<dbReference type="MEROPS" id="M09.001"/>
<comment type="cofactor">
    <cofactor evidence="2">
        <name>Zn(2+)</name>
        <dbReference type="ChEBI" id="CHEBI:29105"/>
    </cofactor>
</comment>
<keyword evidence="6" id="KW-0645">Protease</keyword>
<evidence type="ECO:0000256" key="8">
    <source>
        <dbReference type="ARBA" id="ARBA00022729"/>
    </source>
</evidence>
<evidence type="ECO:0000256" key="6">
    <source>
        <dbReference type="ARBA" id="ARBA00022670"/>
    </source>
</evidence>
<comment type="caution">
    <text evidence="18">The sequence shown here is derived from an EMBL/GenBank/DDBJ whole genome shotgun (WGS) entry which is preliminary data.</text>
</comment>
<dbReference type="Gene3D" id="1.10.390.20">
    <property type="match status" value="1"/>
</dbReference>
<keyword evidence="10" id="KW-0862">Zinc</keyword>
<evidence type="ECO:0000313" key="18">
    <source>
        <dbReference type="EMBL" id="EGA64261.1"/>
    </source>
</evidence>
<dbReference type="SMART" id="SM00089">
    <property type="entry name" value="PKD"/>
    <property type="match status" value="1"/>
</dbReference>
<evidence type="ECO:0000256" key="5">
    <source>
        <dbReference type="ARBA" id="ARBA00022525"/>
    </source>
</evidence>
<reference evidence="18 19" key="1">
    <citation type="journal article" date="2012" name="Int. J. Syst. Evol. Microbiol.">
        <title>Vibrio caribbeanicus sp. nov., isolated from the marine sponge Scleritoderma cyanea.</title>
        <authorList>
            <person name="Hoffmann M."/>
            <person name="Monday S.R."/>
            <person name="Allard M.W."/>
            <person name="Strain E.A."/>
            <person name="Whittaker P."/>
            <person name="Naum M."/>
            <person name="McCarthy P.J."/>
            <person name="Lopez J.V."/>
            <person name="Fischer M."/>
            <person name="Brown E.W."/>
        </authorList>
    </citation>
    <scope>NUCLEOTIDE SEQUENCE [LARGE SCALE GENOMIC DNA]</scope>
    <source>
        <strain evidence="18 19">LMG 20546</strain>
    </source>
</reference>
<name>E8LYH3_9VIBR</name>
<feature type="active site" evidence="15">
    <location>
        <position position="480"/>
    </location>
</feature>
<evidence type="ECO:0000256" key="10">
    <source>
        <dbReference type="ARBA" id="ARBA00022833"/>
    </source>
</evidence>
<evidence type="ECO:0000256" key="11">
    <source>
        <dbReference type="ARBA" id="ARBA00022837"/>
    </source>
</evidence>
<dbReference type="PANTHER" id="PTHR13062:SF9">
    <property type="entry name" value="MICROBIAL COLLAGENASE"/>
    <property type="match status" value="1"/>
</dbReference>
<evidence type="ECO:0000256" key="7">
    <source>
        <dbReference type="ARBA" id="ARBA00022723"/>
    </source>
</evidence>
<dbReference type="SUPFAM" id="SSF49299">
    <property type="entry name" value="PKD domain"/>
    <property type="match status" value="1"/>
</dbReference>
<evidence type="ECO:0000259" key="17">
    <source>
        <dbReference type="PROSITE" id="PS50093"/>
    </source>
</evidence>
<dbReference type="Gene3D" id="2.60.40.10">
    <property type="entry name" value="Immunoglobulins"/>
    <property type="match status" value="1"/>
</dbReference>
<feature type="chain" id="PRO_5003227694" description="microbial collagenase" evidence="16">
    <location>
        <begin position="22"/>
        <end position="822"/>
    </location>
</feature>
<feature type="domain" description="PKD" evidence="17">
    <location>
        <begin position="615"/>
        <end position="703"/>
    </location>
</feature>
<evidence type="ECO:0000256" key="9">
    <source>
        <dbReference type="ARBA" id="ARBA00022801"/>
    </source>
</evidence>
<keyword evidence="13" id="KW-0482">Metalloprotease</keyword>
<dbReference type="STRING" id="945543.VIBR0546_02970"/>
<comment type="catalytic activity">
    <reaction evidence="1">
        <text>Digestion of native collagen in the triple helical region at Xaa-|-Gly bonds. With synthetic peptides, a preference is shown for Gly at P3 and P1', Pro and Ala at P2 and P2', and hydroxyproline, Ala or Arg at P3'.</text>
        <dbReference type="EC" id="3.4.24.3"/>
    </reaction>
</comment>
<keyword evidence="7" id="KW-0479">Metal-binding</keyword>